<dbReference type="GO" id="GO:0015833">
    <property type="term" value="P:peptide transport"/>
    <property type="evidence" value="ECO:0007669"/>
    <property type="project" value="InterPro"/>
</dbReference>
<keyword evidence="3" id="KW-0547">Nucleotide-binding</keyword>
<feature type="compositionally biased region" description="Basic and acidic residues" evidence="5">
    <location>
        <begin position="267"/>
        <end position="281"/>
    </location>
</feature>
<evidence type="ECO:0000256" key="2">
    <source>
        <dbReference type="ARBA" id="ARBA00022448"/>
    </source>
</evidence>
<name>A0A4R6BJG5_9STAP</name>
<sequence>MTERKEHESMTDAYVVLKDVSKFYRKKGGGSTQVLHDVTFDIRRGEVLGIVGESGSGKSTLGKLITKIEPYQHGSITFDGQEISKLSGQNLKRFRRRVQMIFQDPDSSLNPRMKIKDIILEGVKGFDIKLAVSEEDYVDQLLSEVGLSSDFKYRYSSELSGGQKQRVGIARALAVEPELLIADEPISALDVSVQAQVLNLLRRLKKEKQLTYVFIGHDLNIVRYISDRIVVLYNGALLETGSSEQIFSHPQHPYTKRLLDSSPVLDPSRRKPASPEKEIRPDYGPVSSYIEINPGHFVAQH</sequence>
<keyword evidence="2" id="KW-0813">Transport</keyword>
<evidence type="ECO:0000256" key="3">
    <source>
        <dbReference type="ARBA" id="ARBA00022741"/>
    </source>
</evidence>
<organism evidence="7 8">
    <name type="scientific">Macrococcus hajekii</name>
    <dbReference type="NCBI Taxonomy" id="198482"/>
    <lineage>
        <taxon>Bacteria</taxon>
        <taxon>Bacillati</taxon>
        <taxon>Bacillota</taxon>
        <taxon>Bacilli</taxon>
        <taxon>Bacillales</taxon>
        <taxon>Staphylococcaceae</taxon>
        <taxon>Macrococcus</taxon>
    </lineage>
</organism>
<dbReference type="SUPFAM" id="SSF52540">
    <property type="entry name" value="P-loop containing nucleoside triphosphate hydrolases"/>
    <property type="match status" value="1"/>
</dbReference>
<feature type="region of interest" description="Disordered" evidence="5">
    <location>
        <begin position="258"/>
        <end position="285"/>
    </location>
</feature>
<dbReference type="EMBL" id="SCWE01000002">
    <property type="protein sequence ID" value="TDM01778.1"/>
    <property type="molecule type" value="Genomic_DNA"/>
</dbReference>
<dbReference type="GO" id="GO:0005524">
    <property type="term" value="F:ATP binding"/>
    <property type="evidence" value="ECO:0007669"/>
    <property type="project" value="UniProtKB-KW"/>
</dbReference>
<comment type="caution">
    <text evidence="7">The sequence shown here is derived from an EMBL/GenBank/DDBJ whole genome shotgun (WGS) entry which is preliminary data.</text>
</comment>
<dbReference type="InterPro" id="IPR013563">
    <property type="entry name" value="Oligopep_ABC_C"/>
</dbReference>
<dbReference type="InterPro" id="IPR050319">
    <property type="entry name" value="ABC_transp_ATP-bind"/>
</dbReference>
<dbReference type="PANTHER" id="PTHR43776:SF7">
    <property type="entry name" value="D,D-DIPEPTIDE TRANSPORT ATP-BINDING PROTEIN DDPF-RELATED"/>
    <property type="match status" value="1"/>
</dbReference>
<dbReference type="Pfam" id="PF08352">
    <property type="entry name" value="oligo_HPY"/>
    <property type="match status" value="1"/>
</dbReference>
<dbReference type="CDD" id="cd03257">
    <property type="entry name" value="ABC_NikE_OppD_transporters"/>
    <property type="match status" value="1"/>
</dbReference>
<feature type="domain" description="ABC transporter" evidence="6">
    <location>
        <begin position="15"/>
        <end position="259"/>
    </location>
</feature>
<evidence type="ECO:0000256" key="1">
    <source>
        <dbReference type="ARBA" id="ARBA00005417"/>
    </source>
</evidence>
<evidence type="ECO:0000313" key="8">
    <source>
        <dbReference type="Proteomes" id="UP000295328"/>
    </source>
</evidence>
<dbReference type="InterPro" id="IPR017871">
    <property type="entry name" value="ABC_transporter-like_CS"/>
</dbReference>
<evidence type="ECO:0000313" key="7">
    <source>
        <dbReference type="EMBL" id="TDM01778.1"/>
    </source>
</evidence>
<proteinExistence type="inferred from homology"/>
<reference evidence="7 8" key="1">
    <citation type="submission" date="2019-01" db="EMBL/GenBank/DDBJ databases">
        <title>Draft genome sequences of the type strains of six Macrococcus species.</title>
        <authorList>
            <person name="Mazhar S."/>
            <person name="Altermann E."/>
            <person name="Hill C."/>
            <person name="Mcauliffe O."/>
        </authorList>
    </citation>
    <scope>NUCLEOTIDE SEQUENCE [LARGE SCALE GENOMIC DNA]</scope>
    <source>
        <strain evidence="7 8">CCM4809</strain>
    </source>
</reference>
<comment type="similarity">
    <text evidence="1">Belongs to the ABC transporter superfamily.</text>
</comment>
<dbReference type="PROSITE" id="PS50893">
    <property type="entry name" value="ABC_TRANSPORTER_2"/>
    <property type="match status" value="1"/>
</dbReference>
<accession>A0A4R6BJG5</accession>
<evidence type="ECO:0000256" key="4">
    <source>
        <dbReference type="ARBA" id="ARBA00022840"/>
    </source>
</evidence>
<dbReference type="Pfam" id="PF00005">
    <property type="entry name" value="ABC_tran"/>
    <property type="match status" value="1"/>
</dbReference>
<keyword evidence="8" id="KW-1185">Reference proteome</keyword>
<dbReference type="OrthoDB" id="9802264at2"/>
<dbReference type="Proteomes" id="UP000295328">
    <property type="component" value="Unassembled WGS sequence"/>
</dbReference>
<evidence type="ECO:0000256" key="5">
    <source>
        <dbReference type="SAM" id="MobiDB-lite"/>
    </source>
</evidence>
<dbReference type="PANTHER" id="PTHR43776">
    <property type="entry name" value="TRANSPORT ATP-BINDING PROTEIN"/>
    <property type="match status" value="1"/>
</dbReference>
<protein>
    <submittedName>
        <fullName evidence="7">ABC transporter ATP-binding protein</fullName>
    </submittedName>
</protein>
<gene>
    <name evidence="7" type="ORF">ERX37_06090</name>
</gene>
<keyword evidence="4 7" id="KW-0067">ATP-binding</keyword>
<dbReference type="GO" id="GO:0055085">
    <property type="term" value="P:transmembrane transport"/>
    <property type="evidence" value="ECO:0007669"/>
    <property type="project" value="UniProtKB-ARBA"/>
</dbReference>
<dbReference type="PROSITE" id="PS00211">
    <property type="entry name" value="ABC_TRANSPORTER_1"/>
    <property type="match status" value="1"/>
</dbReference>
<dbReference type="InterPro" id="IPR027417">
    <property type="entry name" value="P-loop_NTPase"/>
</dbReference>
<dbReference type="RefSeq" id="WP_133429797.1">
    <property type="nucleotide sequence ID" value="NZ_BMCC01000003.1"/>
</dbReference>
<dbReference type="InterPro" id="IPR003439">
    <property type="entry name" value="ABC_transporter-like_ATP-bd"/>
</dbReference>
<evidence type="ECO:0000259" key="6">
    <source>
        <dbReference type="PROSITE" id="PS50893"/>
    </source>
</evidence>
<dbReference type="AlphaFoldDB" id="A0A4R6BJG5"/>
<dbReference type="Gene3D" id="3.40.50.300">
    <property type="entry name" value="P-loop containing nucleotide triphosphate hydrolases"/>
    <property type="match status" value="1"/>
</dbReference>
<dbReference type="SMART" id="SM00382">
    <property type="entry name" value="AAA"/>
    <property type="match status" value="1"/>
</dbReference>
<dbReference type="GO" id="GO:0016887">
    <property type="term" value="F:ATP hydrolysis activity"/>
    <property type="evidence" value="ECO:0007669"/>
    <property type="project" value="InterPro"/>
</dbReference>
<dbReference type="InterPro" id="IPR003593">
    <property type="entry name" value="AAA+_ATPase"/>
</dbReference>